<keyword evidence="5" id="KW-0378">Hydrolase</keyword>
<dbReference type="GO" id="GO:0006508">
    <property type="term" value="P:proteolysis"/>
    <property type="evidence" value="ECO:0007669"/>
    <property type="project" value="UniProtKB-KW"/>
</dbReference>
<evidence type="ECO:0000256" key="3">
    <source>
        <dbReference type="ARBA" id="ARBA00022670"/>
    </source>
</evidence>
<keyword evidence="2" id="KW-0597">Phosphoprotein</keyword>
<organism evidence="8 9">
    <name type="scientific">Exophiala dermatitidis</name>
    <name type="common">Black yeast-like fungus</name>
    <name type="synonym">Wangiella dermatitidis</name>
    <dbReference type="NCBI Taxonomy" id="5970"/>
    <lineage>
        <taxon>Eukaryota</taxon>
        <taxon>Fungi</taxon>
        <taxon>Dikarya</taxon>
        <taxon>Ascomycota</taxon>
        <taxon>Pezizomycotina</taxon>
        <taxon>Eurotiomycetes</taxon>
        <taxon>Chaetothyriomycetidae</taxon>
        <taxon>Chaetothyriales</taxon>
        <taxon>Herpotrichiellaceae</taxon>
        <taxon>Exophiala</taxon>
    </lineage>
</organism>
<feature type="compositionally biased region" description="Basic and acidic residues" evidence="6">
    <location>
        <begin position="1229"/>
        <end position="1238"/>
    </location>
</feature>
<comment type="similarity">
    <text evidence="1">Belongs to the peptidase C48 family.</text>
</comment>
<evidence type="ECO:0000256" key="6">
    <source>
        <dbReference type="SAM" id="MobiDB-lite"/>
    </source>
</evidence>
<feature type="compositionally biased region" description="Basic and acidic residues" evidence="6">
    <location>
        <begin position="1138"/>
        <end position="1149"/>
    </location>
</feature>
<feature type="compositionally biased region" description="Basic and acidic residues" evidence="6">
    <location>
        <begin position="599"/>
        <end position="622"/>
    </location>
</feature>
<feature type="region of interest" description="Disordered" evidence="6">
    <location>
        <begin position="981"/>
        <end position="1060"/>
    </location>
</feature>
<feature type="compositionally biased region" description="Basic and acidic residues" evidence="6">
    <location>
        <begin position="201"/>
        <end position="212"/>
    </location>
</feature>
<feature type="compositionally biased region" description="Polar residues" evidence="6">
    <location>
        <begin position="33"/>
        <end position="49"/>
    </location>
</feature>
<keyword evidence="3" id="KW-0645">Protease</keyword>
<feature type="region of interest" description="Disordered" evidence="6">
    <location>
        <begin position="518"/>
        <end position="569"/>
    </location>
</feature>
<evidence type="ECO:0000256" key="4">
    <source>
        <dbReference type="ARBA" id="ARBA00022786"/>
    </source>
</evidence>
<dbReference type="InterPro" id="IPR051947">
    <property type="entry name" value="Sentrin-specific_protease"/>
</dbReference>
<feature type="compositionally biased region" description="Basic and acidic residues" evidence="6">
    <location>
        <begin position="117"/>
        <end position="126"/>
    </location>
</feature>
<evidence type="ECO:0000259" key="7">
    <source>
        <dbReference type="PROSITE" id="PS50600"/>
    </source>
</evidence>
<feature type="compositionally biased region" description="Basic residues" evidence="6">
    <location>
        <begin position="824"/>
        <end position="838"/>
    </location>
</feature>
<evidence type="ECO:0000256" key="5">
    <source>
        <dbReference type="ARBA" id="ARBA00022801"/>
    </source>
</evidence>
<feature type="region of interest" description="Disordered" evidence="6">
    <location>
        <begin position="775"/>
        <end position="799"/>
    </location>
</feature>
<dbReference type="EMBL" id="JAJGCB010000020">
    <property type="protein sequence ID" value="KAJ8988153.1"/>
    <property type="molecule type" value="Genomic_DNA"/>
</dbReference>
<dbReference type="InterPro" id="IPR038765">
    <property type="entry name" value="Papain-like_cys_pep_sf"/>
</dbReference>
<dbReference type="InterPro" id="IPR003653">
    <property type="entry name" value="Peptidase_C48_C"/>
</dbReference>
<feature type="compositionally biased region" description="Low complexity" evidence="6">
    <location>
        <begin position="1277"/>
        <end position="1290"/>
    </location>
</feature>
<feature type="region of interest" description="Disordered" evidence="6">
    <location>
        <begin position="811"/>
        <end position="838"/>
    </location>
</feature>
<gene>
    <name evidence="8" type="ORF">HRR80_007929</name>
</gene>
<feature type="compositionally biased region" description="Polar residues" evidence="6">
    <location>
        <begin position="281"/>
        <end position="290"/>
    </location>
</feature>
<evidence type="ECO:0000256" key="1">
    <source>
        <dbReference type="ARBA" id="ARBA00005234"/>
    </source>
</evidence>
<evidence type="ECO:0000313" key="8">
    <source>
        <dbReference type="EMBL" id="KAJ8988153.1"/>
    </source>
</evidence>
<dbReference type="PANTHER" id="PTHR46896:SF3">
    <property type="entry name" value="FI06413P-RELATED"/>
    <property type="match status" value="1"/>
</dbReference>
<dbReference type="Gene3D" id="3.40.395.10">
    <property type="entry name" value="Adenoviral Proteinase, Chain A"/>
    <property type="match status" value="1"/>
</dbReference>
<dbReference type="PROSITE" id="PS50600">
    <property type="entry name" value="ULP_PROTEASE"/>
    <property type="match status" value="1"/>
</dbReference>
<keyword evidence="4" id="KW-0833">Ubl conjugation pathway</keyword>
<feature type="compositionally biased region" description="Basic and acidic residues" evidence="6">
    <location>
        <begin position="1114"/>
        <end position="1125"/>
    </location>
</feature>
<protein>
    <recommendedName>
        <fullName evidence="7">Ubiquitin-like protease family profile domain-containing protein</fullName>
    </recommendedName>
</protein>
<dbReference type="GO" id="GO:0016926">
    <property type="term" value="P:protein desumoylation"/>
    <property type="evidence" value="ECO:0007669"/>
    <property type="project" value="TreeGrafter"/>
</dbReference>
<feature type="compositionally biased region" description="Basic and acidic residues" evidence="6">
    <location>
        <begin position="1292"/>
        <end position="1304"/>
    </location>
</feature>
<feature type="region of interest" description="Disordered" evidence="6">
    <location>
        <begin position="1170"/>
        <end position="1316"/>
    </location>
</feature>
<evidence type="ECO:0000313" key="9">
    <source>
        <dbReference type="Proteomes" id="UP001161757"/>
    </source>
</evidence>
<dbReference type="Pfam" id="PF02902">
    <property type="entry name" value="Peptidase_C48"/>
    <property type="match status" value="1"/>
</dbReference>
<feature type="region of interest" description="Disordered" evidence="6">
    <location>
        <begin position="172"/>
        <end position="266"/>
    </location>
</feature>
<feature type="region of interest" description="Disordered" evidence="6">
    <location>
        <begin position="1081"/>
        <end position="1157"/>
    </location>
</feature>
<feature type="region of interest" description="Disordered" evidence="6">
    <location>
        <begin position="599"/>
        <end position="629"/>
    </location>
</feature>
<dbReference type="SUPFAM" id="SSF54001">
    <property type="entry name" value="Cysteine proteinases"/>
    <property type="match status" value="1"/>
</dbReference>
<proteinExistence type="inferred from homology"/>
<feature type="compositionally biased region" description="Basic and acidic residues" evidence="6">
    <location>
        <begin position="1088"/>
        <end position="1104"/>
    </location>
</feature>
<comment type="caution">
    <text evidence="8">The sequence shown here is derived from an EMBL/GenBank/DDBJ whole genome shotgun (WGS) entry which is preliminary data.</text>
</comment>
<dbReference type="GO" id="GO:0005737">
    <property type="term" value="C:cytoplasm"/>
    <property type="evidence" value="ECO:0007669"/>
    <property type="project" value="TreeGrafter"/>
</dbReference>
<feature type="compositionally biased region" description="Acidic residues" evidence="6">
    <location>
        <begin position="1213"/>
        <end position="1226"/>
    </location>
</feature>
<dbReference type="GO" id="GO:0070139">
    <property type="term" value="F:SUMO-specific endopeptidase activity"/>
    <property type="evidence" value="ECO:0007669"/>
    <property type="project" value="TreeGrafter"/>
</dbReference>
<accession>A0AAN6IRV8</accession>
<dbReference type="InterPro" id="IPR057501">
    <property type="entry name" value="DeUb_enz_PH"/>
</dbReference>
<reference evidence="8" key="1">
    <citation type="submission" date="2023-01" db="EMBL/GenBank/DDBJ databases">
        <title>Exophiala dermititidis isolated from Cystic Fibrosis Patient.</title>
        <authorList>
            <person name="Kurbessoian T."/>
            <person name="Crocker A."/>
            <person name="Murante D."/>
            <person name="Hogan D.A."/>
            <person name="Stajich J.E."/>
        </authorList>
    </citation>
    <scope>NUCLEOTIDE SEQUENCE</scope>
    <source>
        <strain evidence="8">Ex8</strain>
    </source>
</reference>
<evidence type="ECO:0000256" key="2">
    <source>
        <dbReference type="ARBA" id="ARBA00022553"/>
    </source>
</evidence>
<feature type="compositionally biased region" description="Basic and acidic residues" evidence="6">
    <location>
        <begin position="993"/>
        <end position="1036"/>
    </location>
</feature>
<dbReference type="Proteomes" id="UP001161757">
    <property type="component" value="Unassembled WGS sequence"/>
</dbReference>
<feature type="region of interest" description="Disordered" evidence="6">
    <location>
        <begin position="74"/>
        <end position="126"/>
    </location>
</feature>
<feature type="domain" description="Ubiquitin-like protease family profile" evidence="7">
    <location>
        <begin position="650"/>
        <end position="915"/>
    </location>
</feature>
<feature type="region of interest" description="Disordered" evidence="6">
    <location>
        <begin position="23"/>
        <end position="61"/>
    </location>
</feature>
<dbReference type="GO" id="GO:0005634">
    <property type="term" value="C:nucleus"/>
    <property type="evidence" value="ECO:0007669"/>
    <property type="project" value="TreeGrafter"/>
</dbReference>
<name>A0AAN6IRV8_EXODE</name>
<sequence length="1316" mass="148240">MRTWNEPLSLVRDALQSFVTTIRSDSVPPGSDDNISASPQPNASVSQLHRAQMPPSPPRKYLTRNVKDYLQVNDNVPCDPIEIPSDEDGPPPSHDQKTKSPSRIPIQQARTKPTEIQVKRSESRDEARLLPTLTKRDPGAVTIPDPMKAKRFAQKPGYKVVNTLDVTKEGTRSRHIYEKTTNIRNPVDDNSHAHPVKKRKLDNNHSPDELRLSPEPSNGRIARSRRGSPRVIVSVPKYRQPAHDGTQAESQYDSRSSVDEGDFTKGAARERKALKDRILDSSPSTMSNTARTATVSSPYFETGDTPSRPLRHKVLYRDSPDALQADPPMLRQRQLLQSGTSADSWSIKDLGALIVGKRHKVDTPKIGNSATRQADKRRKSFKLEEVIHPNLPDANIYVVEVHSDSKEITFNTEERMLVDEPVLKKPRPISKISEVKHGTDESRVVLVTFLRQESYEDKMFLRFQSHKAAIDFVNALQQCASDIKVQCKSAEWMETAFAKARQDQANYDSSKLRSAGAAKEEVIPTKPSKIQSSAPNGEKHIRHVDRLDPPRPTPKPPTVISGAERRALGELKVPLPRDSTVGSRHGHSLDKNLDKVLEPRRVTRSHDNRKITSEKSIEELPPKRRPSATDALGEAWKKDLVYPGPGKKSATVPFEDLRRLDDDEFLNDNLISFFMQYLETYLERSNPELYRDMYFFNTYFYEALTKNVKGKKGINYDAVSRWTKNINIFKRKFVVVPVNENFHWYLAIICNLPYFLPKAESDGENEARHGHQIEVVEDSQSSDRHSEGTGDAPTQATEATQKSLAELSLSDYDEGNSSSISKGQPKKGPGRRKAPRRSLPKYDVDKPIIITLDSLGLSRSATCSLLRQYVVAEAKAKQGLDIDGAELRGMTAKDIPTQSNFSDCGLYLCMYLEQFVANPSQFVSNILRREEEAQQWPRKIRSEDLRSRLRELILELHRRQEGQKPTVELPEVGSIMIEKRKPSPAPLSAVHDSGTKRSKQEIAEARQRFQDVADARHTVRQEESSTRKPDDKRSDPYEAETPIIISTEKGPRDCGLRPVKHGAHGTLQLERDKSGAEVLITASPPLGDNHRSGADSARTKDKIATHSSPAELAADLRQRNETRDAGKRKRRSSSTSSSDDHFNNSERRNVQSNNASTEFLSGLESYALYDRSSPSMQTHRQLRDTKSQTVSPLKTRHGHLQPAHATTKVLAEVTDDSDEDDDDDAVVVEMRHHDESGDRRRKRRRNDDDLLVAGQARGQKAQFQNNNHDSEPEVPETQETSGSSTDSSESYGDLRGHGHQRKDMLDDEDTKEMLLR</sequence>
<dbReference type="PANTHER" id="PTHR46896">
    <property type="entry name" value="SENTRIN-SPECIFIC PROTEASE"/>
    <property type="match status" value="1"/>
</dbReference>
<dbReference type="Pfam" id="PF25424">
    <property type="entry name" value="PH_35"/>
    <property type="match status" value="1"/>
</dbReference>
<feature type="region of interest" description="Disordered" evidence="6">
    <location>
        <begin position="271"/>
        <end position="290"/>
    </location>
</feature>